<evidence type="ECO:0000256" key="3">
    <source>
        <dbReference type="ARBA" id="ARBA00022884"/>
    </source>
</evidence>
<dbReference type="GO" id="GO:0003735">
    <property type="term" value="F:structural constituent of ribosome"/>
    <property type="evidence" value="ECO:0007669"/>
    <property type="project" value="InterPro"/>
</dbReference>
<dbReference type="Proteomes" id="UP000020492">
    <property type="component" value="Unassembled WGS sequence"/>
</dbReference>
<dbReference type="GO" id="GO:0006412">
    <property type="term" value="P:translation"/>
    <property type="evidence" value="ECO:0007669"/>
    <property type="project" value="UniProtKB-UniRule"/>
</dbReference>
<comment type="function">
    <text evidence="6">One of the early assembly proteins it binds 23S rRNA. One of the proteins that surrounds the polypeptide exit tunnel on the outside of the ribosome. Forms the main docking site for trigger factor binding to the ribosome.</text>
</comment>
<dbReference type="RefSeq" id="WP_034356072.1">
    <property type="nucleotide sequence ID" value="NZ_JHAC01000022.1"/>
</dbReference>
<dbReference type="GO" id="GO:1990904">
    <property type="term" value="C:ribonucleoprotein complex"/>
    <property type="evidence" value="ECO:0007669"/>
    <property type="project" value="UniProtKB-KW"/>
</dbReference>
<comment type="caution">
    <text evidence="8">The sequence shown here is derived from an EMBL/GenBank/DDBJ whole genome shotgun (WGS) entry which is preliminary data.</text>
</comment>
<organism evidence="8 9">
    <name type="scientific">Deinococcus phoenicis</name>
    <dbReference type="NCBI Taxonomy" id="1476583"/>
    <lineage>
        <taxon>Bacteria</taxon>
        <taxon>Thermotogati</taxon>
        <taxon>Deinococcota</taxon>
        <taxon>Deinococci</taxon>
        <taxon>Deinococcales</taxon>
        <taxon>Deinococcaceae</taxon>
        <taxon>Deinococcus</taxon>
    </lineage>
</organism>
<sequence>MSHYDIIKQPVISEKAYAGMERGVYSFWVSPKATKTEIKAAVQSAFGVTVVGISTMNVTGKRKRVGKFIGHRADRKKAIVRLADGQKIEALEALA</sequence>
<dbReference type="GO" id="GO:0005840">
    <property type="term" value="C:ribosome"/>
    <property type="evidence" value="ECO:0007669"/>
    <property type="project" value="UniProtKB-KW"/>
</dbReference>
<comment type="similarity">
    <text evidence="1 6 7">Belongs to the universal ribosomal protein uL23 family.</text>
</comment>
<evidence type="ECO:0000256" key="7">
    <source>
        <dbReference type="RuleBase" id="RU003934"/>
    </source>
</evidence>
<dbReference type="Gene3D" id="3.30.70.330">
    <property type="match status" value="1"/>
</dbReference>
<dbReference type="OrthoDB" id="9793353at2"/>
<gene>
    <name evidence="6 8" type="primary">rplW</name>
    <name evidence="8" type="ORF">DEIPH_ctg022orf0036</name>
</gene>
<evidence type="ECO:0000256" key="6">
    <source>
        <dbReference type="HAMAP-Rule" id="MF_01369"/>
    </source>
</evidence>
<evidence type="ECO:0000256" key="5">
    <source>
        <dbReference type="ARBA" id="ARBA00023274"/>
    </source>
</evidence>
<evidence type="ECO:0000256" key="4">
    <source>
        <dbReference type="ARBA" id="ARBA00022980"/>
    </source>
</evidence>
<dbReference type="GO" id="GO:0019843">
    <property type="term" value="F:rRNA binding"/>
    <property type="evidence" value="ECO:0007669"/>
    <property type="project" value="UniProtKB-UniRule"/>
</dbReference>
<accession>A0A016QR73</accession>
<dbReference type="InterPro" id="IPR001014">
    <property type="entry name" value="Ribosomal_uL23_CS"/>
</dbReference>
<dbReference type="NCBIfam" id="NF004363">
    <property type="entry name" value="PRK05738.2-4"/>
    <property type="match status" value="1"/>
</dbReference>
<dbReference type="InterPro" id="IPR012677">
    <property type="entry name" value="Nucleotide-bd_a/b_plait_sf"/>
</dbReference>
<dbReference type="SUPFAM" id="SSF54189">
    <property type="entry name" value="Ribosomal proteins S24e, L23 and L15e"/>
    <property type="match status" value="1"/>
</dbReference>
<evidence type="ECO:0000313" key="9">
    <source>
        <dbReference type="Proteomes" id="UP000020492"/>
    </source>
</evidence>
<dbReference type="AlphaFoldDB" id="A0A016QR73"/>
<dbReference type="NCBIfam" id="NF004366">
    <property type="entry name" value="PRK05738.3-2"/>
    <property type="match status" value="1"/>
</dbReference>
<dbReference type="InterPro" id="IPR012678">
    <property type="entry name" value="Ribosomal_uL23/eL15/eS24_sf"/>
</dbReference>
<protein>
    <recommendedName>
        <fullName evidence="6">Large ribosomal subunit protein uL23</fullName>
    </recommendedName>
</protein>
<keyword evidence="2 6" id="KW-0699">rRNA-binding</keyword>
<proteinExistence type="inferred from homology"/>
<keyword evidence="4 6" id="KW-0689">Ribosomal protein</keyword>
<dbReference type="HAMAP" id="MF_01369_B">
    <property type="entry name" value="Ribosomal_uL23_B"/>
    <property type="match status" value="1"/>
</dbReference>
<evidence type="ECO:0000313" key="8">
    <source>
        <dbReference type="EMBL" id="EYB68496.1"/>
    </source>
</evidence>
<dbReference type="eggNOG" id="COG0089">
    <property type="taxonomic scope" value="Bacteria"/>
</dbReference>
<dbReference type="FunFam" id="3.30.70.330:FF:000001">
    <property type="entry name" value="50S ribosomal protein L23"/>
    <property type="match status" value="1"/>
</dbReference>
<dbReference type="Pfam" id="PF00276">
    <property type="entry name" value="Ribosomal_L23"/>
    <property type="match status" value="1"/>
</dbReference>
<evidence type="ECO:0000256" key="1">
    <source>
        <dbReference type="ARBA" id="ARBA00006700"/>
    </source>
</evidence>
<keyword evidence="5 6" id="KW-0687">Ribonucleoprotein</keyword>
<dbReference type="PATRIC" id="fig|1476583.3.peg.1442"/>
<dbReference type="PANTHER" id="PTHR11620">
    <property type="entry name" value="60S RIBOSOMAL PROTEIN L23A"/>
    <property type="match status" value="1"/>
</dbReference>
<comment type="subunit">
    <text evidence="6">Part of the 50S ribosomal subunit. Contacts protein L29, and trigger factor when it is bound to the ribosome.</text>
</comment>
<keyword evidence="9" id="KW-1185">Reference proteome</keyword>
<evidence type="ECO:0000256" key="2">
    <source>
        <dbReference type="ARBA" id="ARBA00022730"/>
    </source>
</evidence>
<dbReference type="InterPro" id="IPR013025">
    <property type="entry name" value="Ribosomal_uL23-like"/>
</dbReference>
<dbReference type="EMBL" id="JHAC01000022">
    <property type="protein sequence ID" value="EYB68496.1"/>
    <property type="molecule type" value="Genomic_DNA"/>
</dbReference>
<dbReference type="PROSITE" id="PS00050">
    <property type="entry name" value="RIBOSOMAL_L23"/>
    <property type="match status" value="1"/>
</dbReference>
<dbReference type="STRING" id="1476583.DEIPH_ctg022orf0036"/>
<reference evidence="8 9" key="1">
    <citation type="submission" date="2014-03" db="EMBL/GenBank/DDBJ databases">
        <title>Draft genome sequence of Deinococcus phoenicis 1P10ME.</title>
        <authorList>
            <person name="Stepanov V.G."/>
            <person name="Vaishampayan P."/>
            <person name="Venkateswaran K."/>
            <person name="Fox G.E."/>
        </authorList>
    </citation>
    <scope>NUCLEOTIDE SEQUENCE [LARGE SCALE GENOMIC DNA]</scope>
    <source>
        <strain evidence="8 9">1P10ME</strain>
    </source>
</reference>
<name>A0A016QR73_9DEIO</name>
<keyword evidence="3 6" id="KW-0694">RNA-binding</keyword>